<dbReference type="Gene3D" id="3.40.50.720">
    <property type="entry name" value="NAD(P)-binding Rossmann-like Domain"/>
    <property type="match status" value="1"/>
</dbReference>
<keyword evidence="5" id="KW-1185">Reference proteome</keyword>
<dbReference type="AlphaFoldDB" id="A0A9X2HXK8"/>
<dbReference type="PROSITE" id="PS00061">
    <property type="entry name" value="ADH_SHORT"/>
    <property type="match status" value="1"/>
</dbReference>
<dbReference type="GO" id="GO:0016020">
    <property type="term" value="C:membrane"/>
    <property type="evidence" value="ECO:0007669"/>
    <property type="project" value="TreeGrafter"/>
</dbReference>
<feature type="domain" description="Ketoreductase" evidence="3">
    <location>
        <begin position="9"/>
        <end position="187"/>
    </location>
</feature>
<evidence type="ECO:0000313" key="4">
    <source>
        <dbReference type="EMBL" id="MCP8898411.1"/>
    </source>
</evidence>
<reference evidence="4" key="2">
    <citation type="submission" date="2023-01" db="EMBL/GenBank/DDBJ databases">
        <title>Gilvimarinus xylanilyticus HB14 isolated from Caulerpa lentillifera aquaculture base in Hainan, China.</title>
        <authorList>
            <person name="Zhang Y.-J."/>
        </authorList>
    </citation>
    <scope>NUCLEOTIDE SEQUENCE</scope>
    <source>
        <strain evidence="4">HB14</strain>
    </source>
</reference>
<gene>
    <name evidence="4" type="ORF">M6D89_03760</name>
</gene>
<reference evidence="4" key="1">
    <citation type="submission" date="2022-05" db="EMBL/GenBank/DDBJ databases">
        <authorList>
            <person name="Sun H.-N."/>
        </authorList>
    </citation>
    <scope>NUCLEOTIDE SEQUENCE</scope>
    <source>
        <strain evidence="4">HB14</strain>
    </source>
</reference>
<evidence type="ECO:0000256" key="2">
    <source>
        <dbReference type="ARBA" id="ARBA00023002"/>
    </source>
</evidence>
<protein>
    <submittedName>
        <fullName evidence="4">SDR family NAD(P)-dependent oxidoreductase</fullName>
    </submittedName>
</protein>
<dbReference type="RefSeq" id="WP_253966689.1">
    <property type="nucleotide sequence ID" value="NZ_JAMFTH010000001.1"/>
</dbReference>
<dbReference type="Proteomes" id="UP001139319">
    <property type="component" value="Unassembled WGS sequence"/>
</dbReference>
<dbReference type="InterPro" id="IPR036291">
    <property type="entry name" value="NAD(P)-bd_dom_sf"/>
</dbReference>
<dbReference type="InterPro" id="IPR057326">
    <property type="entry name" value="KR_dom"/>
</dbReference>
<keyword evidence="2" id="KW-0560">Oxidoreductase</keyword>
<sequence length="252" mass="27313">MTQETFSGREVLITGGTKGLGLALVHQLIDHGCRVTVLARHLEPLNDLLQAHQNSLRAISADIGDRKSVAAALAEVDAIDTLILNAGTCEYLTPGQVNAEACERVIDVNVLGAANVLESSLDKLAVSTRAPQVVGISSLVTEMPLSRAEVYGASKAALDYFLESLRVDVYHKGIDVTVIKPGFIKTPLTDKNDFPMPFLMSAEQAASAVMKAIVQRRYLYKFPWQLAFSLRLGSLLPTGLQVKLLQKMVKRG</sequence>
<comment type="similarity">
    <text evidence="1">Belongs to the short-chain dehydrogenases/reductases (SDR) family.</text>
</comment>
<dbReference type="PANTHER" id="PTHR44196:SF1">
    <property type="entry name" value="DEHYDROGENASE_REDUCTASE SDR FAMILY MEMBER 7B"/>
    <property type="match status" value="1"/>
</dbReference>
<accession>A0A9X2HXK8</accession>
<dbReference type="SMART" id="SM00822">
    <property type="entry name" value="PKS_KR"/>
    <property type="match status" value="1"/>
</dbReference>
<comment type="caution">
    <text evidence="4">The sequence shown here is derived from an EMBL/GenBank/DDBJ whole genome shotgun (WGS) entry which is preliminary data.</text>
</comment>
<evidence type="ECO:0000259" key="3">
    <source>
        <dbReference type="SMART" id="SM00822"/>
    </source>
</evidence>
<dbReference type="PRINTS" id="PR00081">
    <property type="entry name" value="GDHRDH"/>
</dbReference>
<organism evidence="4 5">
    <name type="scientific">Gilvimarinus xylanilyticus</name>
    <dbReference type="NCBI Taxonomy" id="2944139"/>
    <lineage>
        <taxon>Bacteria</taxon>
        <taxon>Pseudomonadati</taxon>
        <taxon>Pseudomonadota</taxon>
        <taxon>Gammaproteobacteria</taxon>
        <taxon>Cellvibrionales</taxon>
        <taxon>Cellvibrionaceae</taxon>
        <taxon>Gilvimarinus</taxon>
    </lineage>
</organism>
<dbReference type="SUPFAM" id="SSF51735">
    <property type="entry name" value="NAD(P)-binding Rossmann-fold domains"/>
    <property type="match status" value="1"/>
</dbReference>
<name>A0A9X2HXK8_9GAMM</name>
<dbReference type="EMBL" id="JAMFTH010000001">
    <property type="protein sequence ID" value="MCP8898411.1"/>
    <property type="molecule type" value="Genomic_DNA"/>
</dbReference>
<dbReference type="InterPro" id="IPR020904">
    <property type="entry name" value="Sc_DH/Rdtase_CS"/>
</dbReference>
<evidence type="ECO:0000313" key="5">
    <source>
        <dbReference type="Proteomes" id="UP001139319"/>
    </source>
</evidence>
<dbReference type="InterPro" id="IPR002347">
    <property type="entry name" value="SDR_fam"/>
</dbReference>
<evidence type="ECO:0000256" key="1">
    <source>
        <dbReference type="ARBA" id="ARBA00006484"/>
    </source>
</evidence>
<dbReference type="PANTHER" id="PTHR44196">
    <property type="entry name" value="DEHYDROGENASE/REDUCTASE SDR FAMILY MEMBER 7B"/>
    <property type="match status" value="1"/>
</dbReference>
<dbReference type="Pfam" id="PF00106">
    <property type="entry name" value="adh_short"/>
    <property type="match status" value="1"/>
</dbReference>
<dbReference type="GO" id="GO:0016491">
    <property type="term" value="F:oxidoreductase activity"/>
    <property type="evidence" value="ECO:0007669"/>
    <property type="project" value="UniProtKB-KW"/>
</dbReference>
<proteinExistence type="inferred from homology"/>